<dbReference type="EMBL" id="LN906597">
    <property type="protein sequence ID" value="CUT18295.1"/>
    <property type="molecule type" value="Genomic_DNA"/>
</dbReference>
<feature type="region of interest" description="Disordered" evidence="1">
    <location>
        <begin position="1"/>
        <end position="156"/>
    </location>
</feature>
<feature type="compositionally biased region" description="Low complexity" evidence="1">
    <location>
        <begin position="40"/>
        <end position="55"/>
    </location>
</feature>
<organism evidence="2 3">
    <name type="scientific">Candidatus Ichthyocystis hellenicum</name>
    <dbReference type="NCBI Taxonomy" id="1561003"/>
    <lineage>
        <taxon>Bacteria</taxon>
        <taxon>Pseudomonadati</taxon>
        <taxon>Pseudomonadota</taxon>
        <taxon>Betaproteobacteria</taxon>
        <taxon>Burkholderiales</taxon>
        <taxon>Candidatus Ichthyocystis</taxon>
    </lineage>
</organism>
<feature type="compositionally biased region" description="Basic and acidic residues" evidence="1">
    <location>
        <begin position="145"/>
        <end position="156"/>
    </location>
</feature>
<dbReference type="RefSeq" id="WP_092490676.1">
    <property type="nucleotide sequence ID" value="NZ_LN906597.1"/>
</dbReference>
<evidence type="ECO:0000313" key="2">
    <source>
        <dbReference type="EMBL" id="CUT18295.1"/>
    </source>
</evidence>
<feature type="region of interest" description="Disordered" evidence="1">
    <location>
        <begin position="369"/>
        <end position="389"/>
    </location>
</feature>
<dbReference type="AlphaFoldDB" id="A0A0S4M3F2"/>
<feature type="region of interest" description="Disordered" evidence="1">
    <location>
        <begin position="199"/>
        <end position="320"/>
    </location>
</feature>
<proteinExistence type="predicted"/>
<name>A0A0S4M3F2_9BURK</name>
<accession>A0A0S4M3F2</accession>
<dbReference type="Proteomes" id="UP000198651">
    <property type="component" value="Chromosome I"/>
</dbReference>
<sequence>MDNINADRGSRERENRVQQNTQEVTESNIGVSSDNKSKASRSTSSYRGGASSSSRLNIRVGNMGPQDSAEASSSRGDHGPGDSPDTRSNGKGKLGKVMHKIRNHFGKLRTKTSGTNHRSESEPNIPSKAGVSNFREYSQSAPDISSRENASKPESRLEKIKLKLSKLSNSIEFKFPTRGKKETPSPGNKMMYGTQEKLNSASSYAHQELDDSCDSEFDSYDSEFDSYDSELDSYDSEFDDSDFDNSSVSIYENCRTDTSSPIYDTPPETPPLPNTGRTPSPIYDTPPLQNTGRTPSPIYDTPPLQNTGRTPSPIYDTPPLQKIDAATNQVRGNRHLASNGERIYAEIEPTGNEQEHSTVGMEATNTVVGESPRSMHDAPPLLPERNKVGGQAEADAALLTKKKRRGFLRFKK</sequence>
<reference evidence="3" key="1">
    <citation type="submission" date="2015-11" db="EMBL/GenBank/DDBJ databases">
        <authorList>
            <person name="Seth-Smith H.M.B."/>
        </authorList>
    </citation>
    <scope>NUCLEOTIDE SEQUENCE [LARGE SCALE GENOMIC DNA]</scope>
    <source>
        <strain evidence="3">2013Ark11</strain>
    </source>
</reference>
<evidence type="ECO:0000256" key="1">
    <source>
        <dbReference type="SAM" id="MobiDB-lite"/>
    </source>
</evidence>
<gene>
    <name evidence="2" type="ORF">Ark11_1497</name>
</gene>
<protein>
    <submittedName>
        <fullName evidence="2">Uncharacterized protein</fullName>
    </submittedName>
</protein>
<feature type="compositionally biased region" description="Basic residues" evidence="1">
    <location>
        <begin position="93"/>
        <end position="110"/>
    </location>
</feature>
<feature type="compositionally biased region" description="Acidic residues" evidence="1">
    <location>
        <begin position="210"/>
        <end position="243"/>
    </location>
</feature>
<evidence type="ECO:0000313" key="3">
    <source>
        <dbReference type="Proteomes" id="UP000198651"/>
    </source>
</evidence>
<keyword evidence="3" id="KW-1185">Reference proteome</keyword>
<feature type="compositionally biased region" description="Polar residues" evidence="1">
    <location>
        <begin position="17"/>
        <end position="34"/>
    </location>
</feature>